<dbReference type="OrthoDB" id="9964952at2"/>
<dbReference type="Proteomes" id="UP000321532">
    <property type="component" value="Unassembled WGS sequence"/>
</dbReference>
<name>A0A512B3V4_9BACT</name>
<dbReference type="EMBL" id="BJYS01000042">
    <property type="protein sequence ID" value="GEO06638.1"/>
    <property type="molecule type" value="Genomic_DNA"/>
</dbReference>
<comment type="caution">
    <text evidence="1">The sequence shown here is derived from an EMBL/GenBank/DDBJ whole genome shotgun (WGS) entry which is preliminary data.</text>
</comment>
<keyword evidence="2" id="KW-1185">Reference proteome</keyword>
<organism evidence="1 2">
    <name type="scientific">Adhaeribacter aerolatus</name>
    <dbReference type="NCBI Taxonomy" id="670289"/>
    <lineage>
        <taxon>Bacteria</taxon>
        <taxon>Pseudomonadati</taxon>
        <taxon>Bacteroidota</taxon>
        <taxon>Cytophagia</taxon>
        <taxon>Cytophagales</taxon>
        <taxon>Hymenobacteraceae</taxon>
        <taxon>Adhaeribacter</taxon>
    </lineage>
</organism>
<evidence type="ECO:0000313" key="2">
    <source>
        <dbReference type="Proteomes" id="UP000321532"/>
    </source>
</evidence>
<sequence length="64" mass="7459">MKTNTWMKESSVKNEAKEVKAAECKSNVCGRTYDEETSFSQINFQTFQDILDKRNELLNSVKHQ</sequence>
<reference evidence="1 2" key="1">
    <citation type="submission" date="2019-07" db="EMBL/GenBank/DDBJ databases">
        <title>Whole genome shotgun sequence of Adhaeribacter aerolatus NBRC 106133.</title>
        <authorList>
            <person name="Hosoyama A."/>
            <person name="Uohara A."/>
            <person name="Ohji S."/>
            <person name="Ichikawa N."/>
        </authorList>
    </citation>
    <scope>NUCLEOTIDE SEQUENCE [LARGE SCALE GENOMIC DNA]</scope>
    <source>
        <strain evidence="1 2">NBRC 106133</strain>
    </source>
</reference>
<proteinExistence type="predicted"/>
<evidence type="ECO:0000313" key="1">
    <source>
        <dbReference type="EMBL" id="GEO06638.1"/>
    </source>
</evidence>
<dbReference type="AlphaFoldDB" id="A0A512B3V4"/>
<accession>A0A512B3V4</accession>
<gene>
    <name evidence="1" type="ORF">AAE02nite_43020</name>
</gene>
<dbReference type="RefSeq" id="WP_146903098.1">
    <property type="nucleotide sequence ID" value="NZ_BJYS01000042.1"/>
</dbReference>
<protein>
    <submittedName>
        <fullName evidence="1">Uncharacterized protein</fullName>
    </submittedName>
</protein>